<dbReference type="Proteomes" id="UP001596383">
    <property type="component" value="Unassembled WGS sequence"/>
</dbReference>
<evidence type="ECO:0000313" key="2">
    <source>
        <dbReference type="Proteomes" id="UP001596383"/>
    </source>
</evidence>
<dbReference type="EMBL" id="JBHSWV010000002">
    <property type="protein sequence ID" value="MFC6763548.1"/>
    <property type="molecule type" value="Genomic_DNA"/>
</dbReference>
<protein>
    <submittedName>
        <fullName evidence="1">Uncharacterized protein</fullName>
    </submittedName>
</protein>
<keyword evidence="2" id="KW-1185">Reference proteome</keyword>
<comment type="caution">
    <text evidence="1">The sequence shown here is derived from an EMBL/GenBank/DDBJ whole genome shotgun (WGS) entry which is preliminary data.</text>
</comment>
<proteinExistence type="predicted"/>
<dbReference type="InterPro" id="IPR058325">
    <property type="entry name" value="DUF8012"/>
</dbReference>
<accession>A0ABD5SJF9</accession>
<sequence length="46" mass="5419">MDDEDIPGYLLWRAWSNLRNIDKEQLSDDDREKVTKAIALLDEVEV</sequence>
<dbReference type="RefSeq" id="WP_273736665.1">
    <property type="nucleotide sequence ID" value="NZ_JAQIVI010000002.1"/>
</dbReference>
<gene>
    <name evidence="1" type="ORF">ACFQE6_00160</name>
</gene>
<name>A0ABD5SJF9_9EURY</name>
<evidence type="ECO:0000313" key="1">
    <source>
        <dbReference type="EMBL" id="MFC6763548.1"/>
    </source>
</evidence>
<dbReference type="AlphaFoldDB" id="A0ABD5SJF9"/>
<dbReference type="Pfam" id="PF26042">
    <property type="entry name" value="DUF8012"/>
    <property type="match status" value="1"/>
</dbReference>
<reference evidence="1 2" key="1">
    <citation type="journal article" date="2019" name="Int. J. Syst. Evol. Microbiol.">
        <title>The Global Catalogue of Microorganisms (GCM) 10K type strain sequencing project: providing services to taxonomists for standard genome sequencing and annotation.</title>
        <authorList>
            <consortium name="The Broad Institute Genomics Platform"/>
            <consortium name="The Broad Institute Genome Sequencing Center for Infectious Disease"/>
            <person name="Wu L."/>
            <person name="Ma J."/>
        </authorList>
    </citation>
    <scope>NUCLEOTIDE SEQUENCE [LARGE SCALE GENOMIC DNA]</scope>
    <source>
        <strain evidence="1 2">LMG 29247</strain>
    </source>
</reference>
<organism evidence="1 2">
    <name type="scientific">Natrinema soli</name>
    <dbReference type="NCBI Taxonomy" id="1930624"/>
    <lineage>
        <taxon>Archaea</taxon>
        <taxon>Methanobacteriati</taxon>
        <taxon>Methanobacteriota</taxon>
        <taxon>Stenosarchaea group</taxon>
        <taxon>Halobacteria</taxon>
        <taxon>Halobacteriales</taxon>
        <taxon>Natrialbaceae</taxon>
        <taxon>Natrinema</taxon>
    </lineage>
</organism>